<evidence type="ECO:0000313" key="2">
    <source>
        <dbReference type="EMBL" id="PSN67036.1"/>
    </source>
</evidence>
<dbReference type="AlphaFoldDB" id="A0A2T2NP55"/>
<evidence type="ECO:0000256" key="1">
    <source>
        <dbReference type="SAM" id="MobiDB-lite"/>
    </source>
</evidence>
<organism evidence="2 3">
    <name type="scientific">Corynespora cassiicola Philippines</name>
    <dbReference type="NCBI Taxonomy" id="1448308"/>
    <lineage>
        <taxon>Eukaryota</taxon>
        <taxon>Fungi</taxon>
        <taxon>Dikarya</taxon>
        <taxon>Ascomycota</taxon>
        <taxon>Pezizomycotina</taxon>
        <taxon>Dothideomycetes</taxon>
        <taxon>Pleosporomycetidae</taxon>
        <taxon>Pleosporales</taxon>
        <taxon>Corynesporascaceae</taxon>
        <taxon>Corynespora</taxon>
    </lineage>
</organism>
<feature type="region of interest" description="Disordered" evidence="1">
    <location>
        <begin position="1"/>
        <end position="23"/>
    </location>
</feature>
<dbReference type="EMBL" id="KZ678135">
    <property type="protein sequence ID" value="PSN67036.1"/>
    <property type="molecule type" value="Genomic_DNA"/>
</dbReference>
<sequence>MDRMRSALAAGARFRPRRRSSPSVAVFPRSRATIEGHCQPCGGELQLLPRPGHGHGRQEPSVETRRRVLEVTAAINRCRGQMRGQGTATSPIRRQTSDHVFRLRLFLAKSSAMFSLPLLSAPAFSITRTPFLSRASRSRPRPHGVRRLVPRPVHVDRLRDCTCICTESALSR</sequence>
<dbReference type="Proteomes" id="UP000240883">
    <property type="component" value="Unassembled WGS sequence"/>
</dbReference>
<accession>A0A2T2NP55</accession>
<protein>
    <submittedName>
        <fullName evidence="2">Uncharacterized protein</fullName>
    </submittedName>
</protein>
<evidence type="ECO:0000313" key="3">
    <source>
        <dbReference type="Proteomes" id="UP000240883"/>
    </source>
</evidence>
<keyword evidence="3" id="KW-1185">Reference proteome</keyword>
<proteinExistence type="predicted"/>
<reference evidence="2 3" key="1">
    <citation type="journal article" date="2018" name="Front. Microbiol.">
        <title>Genome-Wide Analysis of Corynespora cassiicola Leaf Fall Disease Putative Effectors.</title>
        <authorList>
            <person name="Lopez D."/>
            <person name="Ribeiro S."/>
            <person name="Label P."/>
            <person name="Fumanal B."/>
            <person name="Venisse J.S."/>
            <person name="Kohler A."/>
            <person name="de Oliveira R.R."/>
            <person name="Labutti K."/>
            <person name="Lipzen A."/>
            <person name="Lail K."/>
            <person name="Bauer D."/>
            <person name="Ohm R.A."/>
            <person name="Barry K.W."/>
            <person name="Spatafora J."/>
            <person name="Grigoriev I.V."/>
            <person name="Martin F.M."/>
            <person name="Pujade-Renaud V."/>
        </authorList>
    </citation>
    <scope>NUCLEOTIDE SEQUENCE [LARGE SCALE GENOMIC DNA]</scope>
    <source>
        <strain evidence="2 3">Philippines</strain>
    </source>
</reference>
<name>A0A2T2NP55_CORCC</name>
<gene>
    <name evidence="2" type="ORF">BS50DRAFT_380597</name>
</gene>